<evidence type="ECO:0000259" key="2">
    <source>
        <dbReference type="PROSITE" id="PS50234"/>
    </source>
</evidence>
<dbReference type="PANTHER" id="PTHR39338">
    <property type="entry name" value="BLL5662 PROTEIN-RELATED"/>
    <property type="match status" value="1"/>
</dbReference>
<evidence type="ECO:0000313" key="4">
    <source>
        <dbReference type="Proteomes" id="UP000321199"/>
    </source>
</evidence>
<gene>
    <name evidence="3" type="ORF">FOZ74_07805</name>
</gene>
<dbReference type="InterPro" id="IPR011195">
    <property type="entry name" value="UCP010256"/>
</dbReference>
<dbReference type="AlphaFoldDB" id="A0A5B8RTH2"/>
<organism evidence="3 4">
    <name type="scientific">Comamonas flocculans</name>
    <dbReference type="NCBI Taxonomy" id="2597701"/>
    <lineage>
        <taxon>Bacteria</taxon>
        <taxon>Pseudomonadati</taxon>
        <taxon>Pseudomonadota</taxon>
        <taxon>Betaproteobacteria</taxon>
        <taxon>Burkholderiales</taxon>
        <taxon>Comamonadaceae</taxon>
        <taxon>Comamonas</taxon>
    </lineage>
</organism>
<dbReference type="KEGG" id="cof:FOZ74_07805"/>
<dbReference type="PIRSF" id="PIRSF010256">
    <property type="entry name" value="CoxE_vWa"/>
    <property type="match status" value="1"/>
</dbReference>
<dbReference type="Gene3D" id="3.40.50.410">
    <property type="entry name" value="von Willebrand factor, type A domain"/>
    <property type="match status" value="1"/>
</dbReference>
<keyword evidence="4" id="KW-1185">Reference proteome</keyword>
<dbReference type="InterPro" id="IPR002035">
    <property type="entry name" value="VWF_A"/>
</dbReference>
<dbReference type="SUPFAM" id="SSF53300">
    <property type="entry name" value="vWA-like"/>
    <property type="match status" value="1"/>
</dbReference>
<sequence>MPASAAPAPDRVVQLGDARHGKLAGNLGAFCRMLRRAGVPVDAARMALAQQALQWVGLARREDASAALEAVLVAREQDRAVFRELFDAFFRDPKLANKLLAQMLPRADGHAKGPKRRPRVSEALSPPKPPKPAQKEDAVDLDAAMTASQTARLKTADFNQLSASEYQLVERLVRDIPLPLPTVAARRTRGGMRGARIHWRRTFGAAAQCGGDIMALHRLQRRRQPLPLLVLVDVSGSMERYARLLLAFLHSATARTQVGSRGLAVRRDVFAFGAHLTDLNTAFHLSDTDAMLLVAGQAIDDFAGGTRLGASLAELRQHHWRRLVGRRTLVLLVSDGLDTGEPVQLATELSWLKRHTRQLLWLNPLLRFGGYEPIARGAAELHKAADGMLAVHNVTKLHELANAIARLLQHH</sequence>
<dbReference type="Pfam" id="PF05762">
    <property type="entry name" value="VWA_CoxE"/>
    <property type="match status" value="1"/>
</dbReference>
<name>A0A5B8RTH2_9BURK</name>
<dbReference type="EMBL" id="CP042344">
    <property type="protein sequence ID" value="QEA12939.1"/>
    <property type="molecule type" value="Genomic_DNA"/>
</dbReference>
<feature type="domain" description="VWFA" evidence="2">
    <location>
        <begin position="227"/>
        <end position="404"/>
    </location>
</feature>
<feature type="region of interest" description="Disordered" evidence="1">
    <location>
        <begin position="106"/>
        <end position="138"/>
    </location>
</feature>
<dbReference type="InterPro" id="IPR036465">
    <property type="entry name" value="vWFA_dom_sf"/>
</dbReference>
<dbReference type="PROSITE" id="PS50234">
    <property type="entry name" value="VWFA"/>
    <property type="match status" value="1"/>
</dbReference>
<dbReference type="CDD" id="cd00198">
    <property type="entry name" value="vWFA"/>
    <property type="match status" value="1"/>
</dbReference>
<dbReference type="RefSeq" id="WP_146912532.1">
    <property type="nucleotide sequence ID" value="NZ_CP042344.1"/>
</dbReference>
<reference evidence="3 4" key="1">
    <citation type="submission" date="2019-07" db="EMBL/GenBank/DDBJ databases">
        <title>Complete genome sequence of Comamonas sp. NLF 7-7 isolated from livestock.</title>
        <authorList>
            <person name="Kim D.H."/>
            <person name="Kim J.G."/>
        </authorList>
    </citation>
    <scope>NUCLEOTIDE SEQUENCE [LARGE SCALE GENOMIC DNA]</scope>
    <source>
        <strain evidence="3 4">NLF 7-7</strain>
    </source>
</reference>
<accession>A0A5B8RTH2</accession>
<dbReference type="Proteomes" id="UP000321199">
    <property type="component" value="Chromosome"/>
</dbReference>
<dbReference type="PANTHER" id="PTHR39338:SF6">
    <property type="entry name" value="BLL5662 PROTEIN"/>
    <property type="match status" value="1"/>
</dbReference>
<protein>
    <submittedName>
        <fullName evidence="3">VWA domain-containing protein</fullName>
    </submittedName>
</protein>
<evidence type="ECO:0000256" key="1">
    <source>
        <dbReference type="SAM" id="MobiDB-lite"/>
    </source>
</evidence>
<evidence type="ECO:0000313" key="3">
    <source>
        <dbReference type="EMBL" id="QEA12939.1"/>
    </source>
</evidence>
<proteinExistence type="predicted"/>
<dbReference type="OrthoDB" id="9790469at2"/>
<dbReference type="InterPro" id="IPR008912">
    <property type="entry name" value="Uncharacterised_CoxE"/>
</dbReference>